<feature type="region of interest" description="Disordered" evidence="1">
    <location>
        <begin position="146"/>
        <end position="183"/>
    </location>
</feature>
<proteinExistence type="predicted"/>
<accession>A0A8S5UHE2</accession>
<feature type="compositionally biased region" description="Polar residues" evidence="1">
    <location>
        <begin position="147"/>
        <end position="160"/>
    </location>
</feature>
<organism evidence="2">
    <name type="scientific">Siphoviridae sp. ctZd434</name>
    <dbReference type="NCBI Taxonomy" id="2825559"/>
    <lineage>
        <taxon>Viruses</taxon>
        <taxon>Duplodnaviria</taxon>
        <taxon>Heunggongvirae</taxon>
        <taxon>Uroviricota</taxon>
        <taxon>Caudoviricetes</taxon>
    </lineage>
</organism>
<feature type="compositionally biased region" description="Basic residues" evidence="1">
    <location>
        <begin position="174"/>
        <end position="183"/>
    </location>
</feature>
<evidence type="ECO:0000313" key="2">
    <source>
        <dbReference type="EMBL" id="DAF93901.1"/>
    </source>
</evidence>
<name>A0A8S5UHE2_9CAUD</name>
<evidence type="ECO:0000256" key="1">
    <source>
        <dbReference type="SAM" id="MobiDB-lite"/>
    </source>
</evidence>
<sequence>MVPLTLDEIRYANNGRVFKSGLLEFPEDIEDELYDELRIEKSTVLKLSEIKKILITPTKEGLIKILSITSMFEFDRVRGQFQKLKYDGYKLTLDVADLIDKRMKELFNNQIKSSIQIEDNDMVSSSDNKRVAELEKQIEEMKEMISKSFSASTNTTTNVNEDNKKAPVVLSKKSPGRPKKPSE</sequence>
<reference evidence="2" key="1">
    <citation type="journal article" date="2021" name="Proc. Natl. Acad. Sci. U.S.A.">
        <title>A Catalog of Tens of Thousands of Viruses from Human Metagenomes Reveals Hidden Associations with Chronic Diseases.</title>
        <authorList>
            <person name="Tisza M.J."/>
            <person name="Buck C.B."/>
        </authorList>
    </citation>
    <scope>NUCLEOTIDE SEQUENCE</scope>
    <source>
        <strain evidence="2">CtZd434</strain>
    </source>
</reference>
<dbReference type="EMBL" id="BK016088">
    <property type="protein sequence ID" value="DAF93901.1"/>
    <property type="molecule type" value="Genomic_DNA"/>
</dbReference>
<protein>
    <submittedName>
        <fullName evidence="2">Uncharacterized protein</fullName>
    </submittedName>
</protein>